<keyword evidence="4" id="KW-1185">Reference proteome</keyword>
<dbReference type="EMBL" id="KN846957">
    <property type="protein sequence ID" value="KIW70613.1"/>
    <property type="molecule type" value="Genomic_DNA"/>
</dbReference>
<name>A0A0D2FQL9_9EURO</name>
<reference evidence="3 4" key="1">
    <citation type="submission" date="2015-01" db="EMBL/GenBank/DDBJ databases">
        <title>The Genome Sequence of Capronia semiimmersa CBS27337.</title>
        <authorList>
            <consortium name="The Broad Institute Genomics Platform"/>
            <person name="Cuomo C."/>
            <person name="de Hoog S."/>
            <person name="Gorbushina A."/>
            <person name="Stielow B."/>
            <person name="Teixiera M."/>
            <person name="Abouelleil A."/>
            <person name="Chapman S.B."/>
            <person name="Priest M."/>
            <person name="Young S.K."/>
            <person name="Wortman J."/>
            <person name="Nusbaum C."/>
            <person name="Birren B."/>
        </authorList>
    </citation>
    <scope>NUCLEOTIDE SEQUENCE [LARGE SCALE GENOMIC DNA]</scope>
    <source>
        <strain evidence="3 4">CBS 27337</strain>
    </source>
</reference>
<dbReference type="STRING" id="5601.A0A0D2FQL9"/>
<dbReference type="SUPFAM" id="SSF51556">
    <property type="entry name" value="Metallo-dependent hydrolases"/>
    <property type="match status" value="1"/>
</dbReference>
<dbReference type="HOGENOM" id="CLU_012358_2_1_1"/>
<dbReference type="Gene3D" id="3.20.20.140">
    <property type="entry name" value="Metal-dependent hydrolases"/>
    <property type="match status" value="1"/>
</dbReference>
<evidence type="ECO:0000313" key="4">
    <source>
        <dbReference type="Proteomes" id="UP000054266"/>
    </source>
</evidence>
<dbReference type="Pfam" id="PF01979">
    <property type="entry name" value="Amidohydro_1"/>
    <property type="match status" value="1"/>
</dbReference>
<dbReference type="InterPro" id="IPR032466">
    <property type="entry name" value="Metal_Hydrolase"/>
</dbReference>
<dbReference type="InterPro" id="IPR006680">
    <property type="entry name" value="Amidohydro-rel"/>
</dbReference>
<dbReference type="AlphaFoldDB" id="A0A0D2FQL9"/>
<sequence length="492" mass="52314">MKNRTQLFTHATIITVDTSRTIWLDGALLVQGNRITALDKTAALLQHPATPRDAQIVDCNGQIIIPGLINTHAHLAQSLLRGLAEDLPLHSWLCDAIWPLEAHYDADDGYVAARLTIAEMLRTGTTCFLEAMLTHRSGFENVVRAVDEMGIRACLAKLVKGEETNQATGMIDARDRDISSMSLGAAVAAHQQYHGTQGGRLHVWIAAATPRGSPEEAHKAIGDASAAHGINLTMHCAEAPDDRSIYRDMYNCSAAQFCERTNLISSAAAAEEDGGPTTKTRRTVLAHMVNLDLSTDLPILARTGAAVAHNPSSNCKLGSGIAAVPDMMHAGITVGLGTDGAPCANTYDMIQEMRLAALLHRGQRRDAKAVVADDVLAMATINGAKALGLDHDVGSLEIGKMADFVVLGTGGLHCAPFDGEQILEGGLDPVTAVVFSCTGADVEKVVVDGQVLVEGGRLVACDETRIKRDAREAVRRVRTKAGVRASGGRKYC</sequence>
<dbReference type="InterPro" id="IPR011059">
    <property type="entry name" value="Metal-dep_hydrolase_composite"/>
</dbReference>
<dbReference type="Proteomes" id="UP000054266">
    <property type="component" value="Unassembled WGS sequence"/>
</dbReference>
<dbReference type="InterPro" id="IPR050287">
    <property type="entry name" value="MTA/SAH_deaminase"/>
</dbReference>
<dbReference type="CDD" id="cd01298">
    <property type="entry name" value="ATZ_TRZ_like"/>
    <property type="match status" value="1"/>
</dbReference>
<dbReference type="PANTHER" id="PTHR43794">
    <property type="entry name" value="AMINOHYDROLASE SSNA-RELATED"/>
    <property type="match status" value="1"/>
</dbReference>
<evidence type="ECO:0000313" key="3">
    <source>
        <dbReference type="EMBL" id="KIW70613.1"/>
    </source>
</evidence>
<dbReference type="GO" id="GO:0016810">
    <property type="term" value="F:hydrolase activity, acting on carbon-nitrogen (but not peptide) bonds"/>
    <property type="evidence" value="ECO:0007669"/>
    <property type="project" value="InterPro"/>
</dbReference>
<dbReference type="PANTHER" id="PTHR43794:SF11">
    <property type="entry name" value="AMIDOHYDROLASE-RELATED DOMAIN-CONTAINING PROTEIN"/>
    <property type="match status" value="1"/>
</dbReference>
<protein>
    <recommendedName>
        <fullName evidence="2">Amidohydrolase-related domain-containing protein</fullName>
    </recommendedName>
</protein>
<dbReference type="Gene3D" id="2.30.40.10">
    <property type="entry name" value="Urease, subunit C, domain 1"/>
    <property type="match status" value="1"/>
</dbReference>
<accession>A0A0D2FQL9</accession>
<evidence type="ECO:0000259" key="2">
    <source>
        <dbReference type="Pfam" id="PF01979"/>
    </source>
</evidence>
<organism evidence="3 4">
    <name type="scientific">Phialophora macrospora</name>
    <dbReference type="NCBI Taxonomy" id="1851006"/>
    <lineage>
        <taxon>Eukaryota</taxon>
        <taxon>Fungi</taxon>
        <taxon>Dikarya</taxon>
        <taxon>Ascomycota</taxon>
        <taxon>Pezizomycotina</taxon>
        <taxon>Eurotiomycetes</taxon>
        <taxon>Chaetothyriomycetidae</taxon>
        <taxon>Chaetothyriales</taxon>
        <taxon>Herpotrichiellaceae</taxon>
        <taxon>Phialophora</taxon>
    </lineage>
</organism>
<proteinExistence type="predicted"/>
<gene>
    <name evidence="3" type="ORF">PV04_02867</name>
</gene>
<evidence type="ECO:0000256" key="1">
    <source>
        <dbReference type="ARBA" id="ARBA00022801"/>
    </source>
</evidence>
<feature type="domain" description="Amidohydrolase-related" evidence="2">
    <location>
        <begin position="63"/>
        <end position="451"/>
    </location>
</feature>
<keyword evidence="1" id="KW-0378">Hydrolase</keyword>
<dbReference type="SUPFAM" id="SSF51338">
    <property type="entry name" value="Composite domain of metallo-dependent hydrolases"/>
    <property type="match status" value="1"/>
</dbReference>